<dbReference type="SMART" id="SM00474">
    <property type="entry name" value="35EXOc"/>
    <property type="match status" value="1"/>
</dbReference>
<dbReference type="GO" id="GO:0003676">
    <property type="term" value="F:nucleic acid binding"/>
    <property type="evidence" value="ECO:0007669"/>
    <property type="project" value="InterPro"/>
</dbReference>
<dbReference type="InterPro" id="IPR012337">
    <property type="entry name" value="RNaseH-like_sf"/>
</dbReference>
<dbReference type="InterPro" id="IPR036397">
    <property type="entry name" value="RNaseH_sf"/>
</dbReference>
<protein>
    <submittedName>
        <fullName evidence="2">3'-5' exonuclease</fullName>
    </submittedName>
</protein>
<dbReference type="PANTHER" id="PTHR47649:SF1">
    <property type="entry name" value="RIBONUCLEASE D"/>
    <property type="match status" value="1"/>
</dbReference>
<dbReference type="InterPro" id="IPR051086">
    <property type="entry name" value="RNase_D-like"/>
</dbReference>
<dbReference type="SUPFAM" id="SSF53098">
    <property type="entry name" value="Ribonuclease H-like"/>
    <property type="match status" value="1"/>
</dbReference>
<keyword evidence="2" id="KW-0378">Hydrolase</keyword>
<dbReference type="Gene3D" id="3.30.420.10">
    <property type="entry name" value="Ribonuclease H-like superfamily/Ribonuclease H"/>
    <property type="match status" value="1"/>
</dbReference>
<dbReference type="InterPro" id="IPR002562">
    <property type="entry name" value="3'-5'_exonuclease_dom"/>
</dbReference>
<reference evidence="2" key="1">
    <citation type="journal article" date="2014" name="Int. J. Syst. Evol. Microbiol.">
        <title>Complete genome sequence of Corynebacterium casei LMG S-19264T (=DSM 44701T), isolated from a smear-ripened cheese.</title>
        <authorList>
            <consortium name="US DOE Joint Genome Institute (JGI-PGF)"/>
            <person name="Walter F."/>
            <person name="Albersmeier A."/>
            <person name="Kalinowski J."/>
            <person name="Ruckert C."/>
        </authorList>
    </citation>
    <scope>NUCLEOTIDE SEQUENCE</scope>
    <source>
        <strain evidence="2">CGMCC 1.3617</strain>
    </source>
</reference>
<reference evidence="2" key="2">
    <citation type="submission" date="2020-09" db="EMBL/GenBank/DDBJ databases">
        <authorList>
            <person name="Sun Q."/>
            <person name="Zhou Y."/>
        </authorList>
    </citation>
    <scope>NUCLEOTIDE SEQUENCE</scope>
    <source>
        <strain evidence="2">CGMCC 1.3617</strain>
    </source>
</reference>
<keyword evidence="2" id="KW-0269">Exonuclease</keyword>
<organism evidence="2 3">
    <name type="scientific">Neoroseomonas lacus</name>
    <dbReference type="NCBI Taxonomy" id="287609"/>
    <lineage>
        <taxon>Bacteria</taxon>
        <taxon>Pseudomonadati</taxon>
        <taxon>Pseudomonadota</taxon>
        <taxon>Alphaproteobacteria</taxon>
        <taxon>Acetobacterales</taxon>
        <taxon>Acetobacteraceae</taxon>
        <taxon>Neoroseomonas</taxon>
    </lineage>
</organism>
<accession>A0A917NJW6</accession>
<dbReference type="Proteomes" id="UP000661507">
    <property type="component" value="Unassembled WGS sequence"/>
</dbReference>
<dbReference type="GO" id="GO:0006139">
    <property type="term" value="P:nucleobase-containing compound metabolic process"/>
    <property type="evidence" value="ECO:0007669"/>
    <property type="project" value="InterPro"/>
</dbReference>
<proteinExistence type="predicted"/>
<dbReference type="AlphaFoldDB" id="A0A917NJW6"/>
<sequence length="237" mass="25753">MADAFPSVRASNNVKGAHSVGTTLFTHAGVTIRLHRNDLPDGLDLGRVVAIDSETMGLNPHRDRLCLVQLSSGDGSAHLVQLIPESLGGQGYAAPNLKKLLADPAVTKLFHFARFDVAALYRYLGVTTAPVVCTKVAAKLVRTFTDRHGLKDLCKELLGVDLSKQQQTSDWGAPELSPEQLAYAASDVLHLHALWAKLEGLLKREGRLDLAEACFRFLPARGKLDLLGYEDPDILSH</sequence>
<dbReference type="GO" id="GO:0008408">
    <property type="term" value="F:3'-5' exonuclease activity"/>
    <property type="evidence" value="ECO:0007669"/>
    <property type="project" value="InterPro"/>
</dbReference>
<dbReference type="EMBL" id="BMKW01000002">
    <property type="protein sequence ID" value="GGJ06015.1"/>
    <property type="molecule type" value="Genomic_DNA"/>
</dbReference>
<comment type="caution">
    <text evidence="2">The sequence shown here is derived from an EMBL/GenBank/DDBJ whole genome shotgun (WGS) entry which is preliminary data.</text>
</comment>
<evidence type="ECO:0000313" key="2">
    <source>
        <dbReference type="EMBL" id="GGJ06015.1"/>
    </source>
</evidence>
<dbReference type="Pfam" id="PF01612">
    <property type="entry name" value="DNA_pol_A_exo1"/>
    <property type="match status" value="1"/>
</dbReference>
<dbReference type="PANTHER" id="PTHR47649">
    <property type="entry name" value="RIBONUCLEASE D"/>
    <property type="match status" value="1"/>
</dbReference>
<evidence type="ECO:0000259" key="1">
    <source>
        <dbReference type="SMART" id="SM00474"/>
    </source>
</evidence>
<name>A0A917NJW6_9PROT</name>
<keyword evidence="3" id="KW-1185">Reference proteome</keyword>
<gene>
    <name evidence="2" type="primary">rnd1</name>
    <name evidence="2" type="ORF">GCM10011320_10980</name>
</gene>
<evidence type="ECO:0000313" key="3">
    <source>
        <dbReference type="Proteomes" id="UP000661507"/>
    </source>
</evidence>
<dbReference type="CDD" id="cd06142">
    <property type="entry name" value="RNaseD_exo"/>
    <property type="match status" value="1"/>
</dbReference>
<keyword evidence="2" id="KW-0540">Nuclease</keyword>
<feature type="domain" description="3'-5' exonuclease" evidence="1">
    <location>
        <begin position="30"/>
        <end position="203"/>
    </location>
</feature>